<dbReference type="EMBL" id="DQWS01000103">
    <property type="protein sequence ID" value="HDD52958.1"/>
    <property type="molecule type" value="Genomic_DNA"/>
</dbReference>
<feature type="domain" description="Nudix hydrolase" evidence="2">
    <location>
        <begin position="37"/>
        <end position="165"/>
    </location>
</feature>
<dbReference type="PROSITE" id="PS00893">
    <property type="entry name" value="NUDIX_BOX"/>
    <property type="match status" value="1"/>
</dbReference>
<gene>
    <name evidence="3" type="ORF">ENF32_02675</name>
</gene>
<evidence type="ECO:0000256" key="1">
    <source>
        <dbReference type="ARBA" id="ARBA00022801"/>
    </source>
</evidence>
<dbReference type="AlphaFoldDB" id="A0A7C0YAV0"/>
<protein>
    <submittedName>
        <fullName evidence="3">NUDIX hydrolase</fullName>
    </submittedName>
</protein>
<keyword evidence="1 3" id="KW-0378">Hydrolase</keyword>
<comment type="caution">
    <text evidence="3">The sequence shown here is derived from an EMBL/GenBank/DDBJ whole genome shotgun (WGS) entry which is preliminary data.</text>
</comment>
<dbReference type="InterPro" id="IPR000086">
    <property type="entry name" value="NUDIX_hydrolase_dom"/>
</dbReference>
<dbReference type="Gene3D" id="3.90.79.10">
    <property type="entry name" value="Nucleoside Triphosphate Pyrophosphohydrolase"/>
    <property type="match status" value="1"/>
</dbReference>
<dbReference type="InterPro" id="IPR015797">
    <property type="entry name" value="NUDIX_hydrolase-like_dom_sf"/>
</dbReference>
<evidence type="ECO:0000313" key="3">
    <source>
        <dbReference type="EMBL" id="HDD52958.1"/>
    </source>
</evidence>
<proteinExistence type="predicted"/>
<name>A0A7C0YAV0_9BACT</name>
<evidence type="ECO:0000259" key="2">
    <source>
        <dbReference type="PROSITE" id="PS51462"/>
    </source>
</evidence>
<dbReference type="Pfam" id="PF00293">
    <property type="entry name" value="NUDIX"/>
    <property type="match status" value="1"/>
</dbReference>
<dbReference type="PROSITE" id="PS51462">
    <property type="entry name" value="NUDIX"/>
    <property type="match status" value="1"/>
</dbReference>
<dbReference type="PANTHER" id="PTHR43222:SF2">
    <property type="entry name" value="NUDIX HYDROLASE 23, CHLOROPLASTIC"/>
    <property type="match status" value="1"/>
</dbReference>
<sequence>MEKLFFKHCPYCATPLELTPRGGRLRPWCPSCGFVQYLNPTAGVAVVVMEGDKILLGKRAEEVSYGGMWCIPCGHLEWDEDVREAAIREFKEETGLEVKITGIVAVHSNFHNPRQHTVGIWFWGEVVGGQLEPGDDLVEVGFFPLDTPPGPLAFPTDRLVIEELKKLKI</sequence>
<accession>A0A7C0YAV0</accession>
<dbReference type="InterPro" id="IPR020084">
    <property type="entry name" value="NUDIX_hydrolase_CS"/>
</dbReference>
<reference evidence="3" key="1">
    <citation type="journal article" date="2020" name="mSystems">
        <title>Genome- and Community-Level Interaction Insights into Carbon Utilization and Element Cycling Functions of Hydrothermarchaeota in Hydrothermal Sediment.</title>
        <authorList>
            <person name="Zhou Z."/>
            <person name="Liu Y."/>
            <person name="Xu W."/>
            <person name="Pan J."/>
            <person name="Luo Z.H."/>
            <person name="Li M."/>
        </authorList>
    </citation>
    <scope>NUCLEOTIDE SEQUENCE [LARGE SCALE GENOMIC DNA]</scope>
    <source>
        <strain evidence="3">HyVt-115</strain>
    </source>
</reference>
<dbReference type="PANTHER" id="PTHR43222">
    <property type="entry name" value="NUDIX HYDROLASE 23"/>
    <property type="match status" value="1"/>
</dbReference>
<dbReference type="CDD" id="cd04678">
    <property type="entry name" value="NUDIX_MTH2_Nudt15"/>
    <property type="match status" value="1"/>
</dbReference>
<dbReference type="SUPFAM" id="SSF55811">
    <property type="entry name" value="Nudix"/>
    <property type="match status" value="1"/>
</dbReference>
<dbReference type="GO" id="GO:0016787">
    <property type="term" value="F:hydrolase activity"/>
    <property type="evidence" value="ECO:0007669"/>
    <property type="project" value="UniProtKB-KW"/>
</dbReference>
<dbReference type="Proteomes" id="UP000885690">
    <property type="component" value="Unassembled WGS sequence"/>
</dbReference>
<organism evidence="3">
    <name type="scientific">Thermosulfidibacter takaii</name>
    <dbReference type="NCBI Taxonomy" id="412593"/>
    <lineage>
        <taxon>Bacteria</taxon>
        <taxon>Pseudomonadati</taxon>
        <taxon>Thermosulfidibacterota</taxon>
        <taxon>Thermosulfidibacteria</taxon>
        <taxon>Thermosulfidibacterales</taxon>
        <taxon>Thermosulfidibacteraceae</taxon>
    </lineage>
</organism>